<keyword evidence="9 12" id="KW-0368">Histidine biosynthesis</keyword>
<comment type="pathway">
    <text evidence="3 12 14">Amino-acid biosynthesis; L-histidine biosynthesis; L-histidine from 5-phospho-alpha-D-ribose 1-diphosphate: step 4/9.</text>
</comment>
<evidence type="ECO:0000256" key="1">
    <source>
        <dbReference type="ARBA" id="ARBA00000901"/>
    </source>
</evidence>
<dbReference type="GO" id="GO:0000162">
    <property type="term" value="P:L-tryptophan biosynthetic process"/>
    <property type="evidence" value="ECO:0007669"/>
    <property type="project" value="TreeGrafter"/>
</dbReference>
<sequence length="263" mass="28226">MTSDLTGPTRDAQVSTRPFTVYPAIDVRDGAVVRLLRGDYDKETRYTDDPLAVAESYARAGARWLHLVDLDAARAGGYTLTETLTRIVDSTGLMVQTGGGVRSAEDVQRLLDAGATRVVVGSLAVKEPGTVIGWVERFGPEQITVALDTRTGEDGVWLLPTAGWTSVADADLTTVLHRYDDSGLRHVLCTDIGRDGTLAGPNFHLYTMLTRSAPHLQVQASGGARDVDDVRAARRHGCSGIILGKALLEGRLTVTEAIQEEGL</sequence>
<dbReference type="Proteomes" id="UP000605670">
    <property type="component" value="Unassembled WGS sequence"/>
</dbReference>
<gene>
    <name evidence="12 15" type="primary">hisA</name>
    <name evidence="15" type="ORF">GCM10011366_13350</name>
</gene>
<keyword evidence="10 12" id="KW-0413">Isomerase</keyword>
<dbReference type="Gene3D" id="3.20.20.70">
    <property type="entry name" value="Aldolase class I"/>
    <property type="match status" value="1"/>
</dbReference>
<evidence type="ECO:0000313" key="15">
    <source>
        <dbReference type="EMBL" id="GGF46931.1"/>
    </source>
</evidence>
<protein>
    <recommendedName>
        <fullName evidence="6 12">1-(5-phosphoribosyl)-5-[(5-phosphoribosylamino)methylideneamino] imidazole-4-carboxamide isomerase</fullName>
        <ecNumber evidence="5 12">5.3.1.16</ecNumber>
    </recommendedName>
    <alternativeName>
        <fullName evidence="11 12">Phosphoribosylformimino-5-aminoimidazole carboxamide ribotide isomerase</fullName>
    </alternativeName>
</protein>
<dbReference type="GO" id="GO:0005737">
    <property type="term" value="C:cytoplasm"/>
    <property type="evidence" value="ECO:0007669"/>
    <property type="project" value="UniProtKB-SubCell"/>
</dbReference>
<dbReference type="InterPro" id="IPR011060">
    <property type="entry name" value="RibuloseP-bd_barrel"/>
</dbReference>
<dbReference type="EC" id="5.3.1.16" evidence="5 12"/>
<organism evidence="15 16">
    <name type="scientific">Ornithinimicrobium tianjinense</name>
    <dbReference type="NCBI Taxonomy" id="1195761"/>
    <lineage>
        <taxon>Bacteria</taxon>
        <taxon>Bacillati</taxon>
        <taxon>Actinomycetota</taxon>
        <taxon>Actinomycetes</taxon>
        <taxon>Micrococcales</taxon>
        <taxon>Ornithinimicrobiaceae</taxon>
        <taxon>Ornithinimicrobium</taxon>
    </lineage>
</organism>
<evidence type="ECO:0000256" key="8">
    <source>
        <dbReference type="ARBA" id="ARBA00022605"/>
    </source>
</evidence>
<evidence type="ECO:0000256" key="12">
    <source>
        <dbReference type="HAMAP-Rule" id="MF_01014"/>
    </source>
</evidence>
<dbReference type="InterPro" id="IPR044524">
    <property type="entry name" value="Isoase_HisA-like"/>
</dbReference>
<dbReference type="HAMAP" id="MF_01014">
    <property type="entry name" value="HisA"/>
    <property type="match status" value="1"/>
</dbReference>
<dbReference type="Pfam" id="PF00977">
    <property type="entry name" value="His_biosynth"/>
    <property type="match status" value="1"/>
</dbReference>
<dbReference type="AlphaFoldDB" id="A0A917BIA7"/>
<dbReference type="InterPro" id="IPR006062">
    <property type="entry name" value="His_biosynth"/>
</dbReference>
<feature type="active site" description="Proton acceptor" evidence="12">
    <location>
        <position position="26"/>
    </location>
</feature>
<evidence type="ECO:0000256" key="5">
    <source>
        <dbReference type="ARBA" id="ARBA00012550"/>
    </source>
</evidence>
<evidence type="ECO:0000256" key="9">
    <source>
        <dbReference type="ARBA" id="ARBA00023102"/>
    </source>
</evidence>
<name>A0A917BIA7_9MICO</name>
<evidence type="ECO:0000256" key="6">
    <source>
        <dbReference type="ARBA" id="ARBA00018464"/>
    </source>
</evidence>
<evidence type="ECO:0000256" key="2">
    <source>
        <dbReference type="ARBA" id="ARBA00004496"/>
    </source>
</evidence>
<dbReference type="InterPro" id="IPR006063">
    <property type="entry name" value="HisA_bact_arch"/>
</dbReference>
<keyword evidence="7 12" id="KW-0963">Cytoplasm</keyword>
<reference evidence="15" key="1">
    <citation type="journal article" date="2014" name="Int. J. Syst. Evol. Microbiol.">
        <title>Complete genome sequence of Corynebacterium casei LMG S-19264T (=DSM 44701T), isolated from a smear-ripened cheese.</title>
        <authorList>
            <consortium name="US DOE Joint Genome Institute (JGI-PGF)"/>
            <person name="Walter F."/>
            <person name="Albersmeier A."/>
            <person name="Kalinowski J."/>
            <person name="Ruckert C."/>
        </authorList>
    </citation>
    <scope>NUCLEOTIDE SEQUENCE</scope>
    <source>
        <strain evidence="15">CGMCC 1.12160</strain>
    </source>
</reference>
<dbReference type="GO" id="GO:0000105">
    <property type="term" value="P:L-histidine biosynthetic process"/>
    <property type="evidence" value="ECO:0007669"/>
    <property type="project" value="UniProtKB-UniRule"/>
</dbReference>
<proteinExistence type="inferred from homology"/>
<dbReference type="SUPFAM" id="SSF51366">
    <property type="entry name" value="Ribulose-phoshate binding barrel"/>
    <property type="match status" value="1"/>
</dbReference>
<comment type="catalytic activity">
    <reaction evidence="1 12 14">
        <text>1-(5-phospho-beta-D-ribosyl)-5-[(5-phospho-beta-D-ribosylamino)methylideneamino]imidazole-4-carboxamide = 5-[(5-phospho-1-deoxy-D-ribulos-1-ylimino)methylamino]-1-(5-phospho-beta-D-ribosyl)imidazole-4-carboxamide</text>
        <dbReference type="Rhea" id="RHEA:15469"/>
        <dbReference type="ChEBI" id="CHEBI:58435"/>
        <dbReference type="ChEBI" id="CHEBI:58525"/>
        <dbReference type="EC" id="5.3.1.16"/>
    </reaction>
</comment>
<feature type="active site" description="Proton donor" evidence="12">
    <location>
        <position position="148"/>
    </location>
</feature>
<evidence type="ECO:0000313" key="16">
    <source>
        <dbReference type="Proteomes" id="UP000605670"/>
    </source>
</evidence>
<evidence type="ECO:0000256" key="4">
    <source>
        <dbReference type="ARBA" id="ARBA00009667"/>
    </source>
</evidence>
<comment type="similarity">
    <text evidence="4 12 13">Belongs to the HisA/HisF family.</text>
</comment>
<dbReference type="InterPro" id="IPR023016">
    <property type="entry name" value="HisA/PriA"/>
</dbReference>
<dbReference type="NCBIfam" id="TIGR00007">
    <property type="entry name" value="1-(5-phosphoribosyl)-5-[(5-phosphoribosylamino)methylideneamino]imidazole-4-carboxamide isomerase"/>
    <property type="match status" value="1"/>
</dbReference>
<dbReference type="CDD" id="cd04732">
    <property type="entry name" value="HisA"/>
    <property type="match status" value="1"/>
</dbReference>
<dbReference type="GO" id="GO:0003949">
    <property type="term" value="F:1-(5-phosphoribosyl)-5-[(5-phosphoribosylamino)methylideneamino]imidazole-4-carboxamide isomerase activity"/>
    <property type="evidence" value="ECO:0007669"/>
    <property type="project" value="UniProtKB-UniRule"/>
</dbReference>
<evidence type="ECO:0000256" key="14">
    <source>
        <dbReference type="RuleBase" id="RU003658"/>
    </source>
</evidence>
<evidence type="ECO:0000256" key="11">
    <source>
        <dbReference type="ARBA" id="ARBA00030547"/>
    </source>
</evidence>
<accession>A0A917BIA7</accession>
<dbReference type="InterPro" id="IPR013785">
    <property type="entry name" value="Aldolase_TIM"/>
</dbReference>
<reference evidence="15" key="2">
    <citation type="submission" date="2020-09" db="EMBL/GenBank/DDBJ databases">
        <authorList>
            <person name="Sun Q."/>
            <person name="Zhou Y."/>
        </authorList>
    </citation>
    <scope>NUCLEOTIDE SEQUENCE</scope>
    <source>
        <strain evidence="15">CGMCC 1.12160</strain>
    </source>
</reference>
<dbReference type="PANTHER" id="PTHR43090:SF2">
    <property type="entry name" value="1-(5-PHOSPHORIBOSYL)-5-[(5-PHOSPHORIBOSYLAMINO)METHYLIDENEAMINO] IMIDAZOLE-4-CARBOXAMIDE ISOMERASE"/>
    <property type="match status" value="1"/>
</dbReference>
<keyword evidence="16" id="KW-1185">Reference proteome</keyword>
<evidence type="ECO:0000256" key="13">
    <source>
        <dbReference type="RuleBase" id="RU003657"/>
    </source>
</evidence>
<dbReference type="PANTHER" id="PTHR43090">
    <property type="entry name" value="1-(5-PHOSPHORIBOSYL)-5-[(5-PHOSPHORIBOSYLAMINO)METHYLIDENEAMINO] IMIDAZOLE-4-CARBOXAMIDE ISOMERASE"/>
    <property type="match status" value="1"/>
</dbReference>
<dbReference type="EMBL" id="BMEM01000001">
    <property type="protein sequence ID" value="GGF46931.1"/>
    <property type="molecule type" value="Genomic_DNA"/>
</dbReference>
<dbReference type="FunFam" id="3.20.20.70:FF:000009">
    <property type="entry name" value="1-(5-phosphoribosyl)-5-[(5-phosphoribosylamino)methylideneamino] imidazole-4-carboxamide isomerase"/>
    <property type="match status" value="1"/>
</dbReference>
<keyword evidence="8 12" id="KW-0028">Amino-acid biosynthesis</keyword>
<comment type="subcellular location">
    <subcellularLocation>
        <location evidence="2 12 14">Cytoplasm</location>
    </subcellularLocation>
</comment>
<evidence type="ECO:0000256" key="10">
    <source>
        <dbReference type="ARBA" id="ARBA00023235"/>
    </source>
</evidence>
<evidence type="ECO:0000256" key="7">
    <source>
        <dbReference type="ARBA" id="ARBA00022490"/>
    </source>
</evidence>
<comment type="caution">
    <text evidence="15">The sequence shown here is derived from an EMBL/GenBank/DDBJ whole genome shotgun (WGS) entry which is preliminary data.</text>
</comment>
<evidence type="ECO:0000256" key="3">
    <source>
        <dbReference type="ARBA" id="ARBA00005133"/>
    </source>
</evidence>